<dbReference type="InterPro" id="IPR036390">
    <property type="entry name" value="WH_DNA-bd_sf"/>
</dbReference>
<dbReference type="PROSITE" id="PS51000">
    <property type="entry name" value="HTH_DEOR_2"/>
    <property type="match status" value="1"/>
</dbReference>
<dbReference type="InterPro" id="IPR050313">
    <property type="entry name" value="Carb_Metab_HTH_regulators"/>
</dbReference>
<feature type="domain" description="HTH deoR-type" evidence="4">
    <location>
        <begin position="8"/>
        <end position="63"/>
    </location>
</feature>
<evidence type="ECO:0000313" key="5">
    <source>
        <dbReference type="EMBL" id="MDQ0150827.1"/>
    </source>
</evidence>
<protein>
    <submittedName>
        <fullName evidence="5">DeoR/GlpR family transcriptional regulator of sugar metabolism</fullName>
    </submittedName>
</protein>
<name>A0ABT9UWY2_9FIRM</name>
<reference evidence="5 6" key="1">
    <citation type="submission" date="2023-07" db="EMBL/GenBank/DDBJ databases">
        <title>Genomic Encyclopedia of Type Strains, Phase IV (KMG-IV): sequencing the most valuable type-strain genomes for metagenomic binning, comparative biology and taxonomic classification.</title>
        <authorList>
            <person name="Goeker M."/>
        </authorList>
    </citation>
    <scope>NUCLEOTIDE SEQUENCE [LARGE SCALE GENOMIC DNA]</scope>
    <source>
        <strain evidence="5 6">DSM 20694</strain>
    </source>
</reference>
<evidence type="ECO:0000256" key="1">
    <source>
        <dbReference type="ARBA" id="ARBA00023015"/>
    </source>
</evidence>
<dbReference type="PROSITE" id="PS00894">
    <property type="entry name" value="HTH_DEOR_1"/>
    <property type="match status" value="1"/>
</dbReference>
<proteinExistence type="predicted"/>
<gene>
    <name evidence="5" type="ORF">J2S18_002801</name>
</gene>
<dbReference type="SUPFAM" id="SSF46785">
    <property type="entry name" value="Winged helix' DNA-binding domain"/>
    <property type="match status" value="1"/>
</dbReference>
<dbReference type="Gene3D" id="1.10.10.10">
    <property type="entry name" value="Winged helix-like DNA-binding domain superfamily/Winged helix DNA-binding domain"/>
    <property type="match status" value="1"/>
</dbReference>
<evidence type="ECO:0000256" key="3">
    <source>
        <dbReference type="ARBA" id="ARBA00023163"/>
    </source>
</evidence>
<dbReference type="PANTHER" id="PTHR30363">
    <property type="entry name" value="HTH-TYPE TRANSCRIPTIONAL REGULATOR SRLR-RELATED"/>
    <property type="match status" value="1"/>
</dbReference>
<sequence length="258" mass="28601">MKNAKGFVFKRQQAILKYLKEHKEAKTDDLAKLLNTSNITIRRDFQNLENEGVIKRHYGGAALIEGALNEDPYFNNENAERQKIKEAIAKRTSEFIEDGDSIFINSSSTAIKVLEYIKDKRVVVITNNGKVLNMNLSPKIEVVLTGGEVYGRKQSMVGDIATQIISKITATKCFMGVSGITSSSGISTSVLQETTVNMKMLENCNGPTFILTDSSKIGIHHNFSSGDIDKVNYVITDKNANSEEIKKLQEKGVEVIFA</sequence>
<dbReference type="InterPro" id="IPR036388">
    <property type="entry name" value="WH-like_DNA-bd_sf"/>
</dbReference>
<evidence type="ECO:0000259" key="4">
    <source>
        <dbReference type="PROSITE" id="PS51000"/>
    </source>
</evidence>
<dbReference type="Pfam" id="PF00455">
    <property type="entry name" value="DeoRC"/>
    <property type="match status" value="1"/>
</dbReference>
<dbReference type="PANTHER" id="PTHR30363:SF46">
    <property type="entry name" value="LYSR FAMILY TRANSCRIPTIONAL REGULATOR"/>
    <property type="match status" value="1"/>
</dbReference>
<dbReference type="RefSeq" id="WP_307487640.1">
    <property type="nucleotide sequence ID" value="NZ_JAUSUF010000013.1"/>
</dbReference>
<keyword evidence="2" id="KW-0238">DNA-binding</keyword>
<organism evidence="5 6">
    <name type="scientific">Eubacterium multiforme</name>
    <dbReference type="NCBI Taxonomy" id="83339"/>
    <lineage>
        <taxon>Bacteria</taxon>
        <taxon>Bacillati</taxon>
        <taxon>Bacillota</taxon>
        <taxon>Clostridia</taxon>
        <taxon>Eubacteriales</taxon>
        <taxon>Eubacteriaceae</taxon>
        <taxon>Eubacterium</taxon>
    </lineage>
</organism>
<evidence type="ECO:0000256" key="2">
    <source>
        <dbReference type="ARBA" id="ARBA00023125"/>
    </source>
</evidence>
<comment type="caution">
    <text evidence="5">The sequence shown here is derived from an EMBL/GenBank/DDBJ whole genome shotgun (WGS) entry which is preliminary data.</text>
</comment>
<dbReference type="EMBL" id="JAUSUF010000013">
    <property type="protein sequence ID" value="MDQ0150827.1"/>
    <property type="molecule type" value="Genomic_DNA"/>
</dbReference>
<keyword evidence="6" id="KW-1185">Reference proteome</keyword>
<accession>A0ABT9UWY2</accession>
<keyword evidence="1" id="KW-0805">Transcription regulation</keyword>
<dbReference type="PRINTS" id="PR00037">
    <property type="entry name" value="HTHLACR"/>
</dbReference>
<dbReference type="InterPro" id="IPR014036">
    <property type="entry name" value="DeoR-like_C"/>
</dbReference>
<dbReference type="InterPro" id="IPR037171">
    <property type="entry name" value="NagB/RpiA_transferase-like"/>
</dbReference>
<evidence type="ECO:0000313" key="6">
    <source>
        <dbReference type="Proteomes" id="UP001228504"/>
    </source>
</evidence>
<dbReference type="Gene3D" id="3.40.50.1360">
    <property type="match status" value="1"/>
</dbReference>
<dbReference type="InterPro" id="IPR018356">
    <property type="entry name" value="Tscrpt_reg_HTH_DeoR_CS"/>
</dbReference>
<dbReference type="InterPro" id="IPR001034">
    <property type="entry name" value="DeoR_HTH"/>
</dbReference>
<dbReference type="SMART" id="SM01134">
    <property type="entry name" value="DeoRC"/>
    <property type="match status" value="1"/>
</dbReference>
<dbReference type="SMART" id="SM00420">
    <property type="entry name" value="HTH_DEOR"/>
    <property type="match status" value="1"/>
</dbReference>
<dbReference type="Proteomes" id="UP001228504">
    <property type="component" value="Unassembled WGS sequence"/>
</dbReference>
<keyword evidence="3" id="KW-0804">Transcription</keyword>
<dbReference type="Pfam" id="PF08220">
    <property type="entry name" value="HTH_DeoR"/>
    <property type="match status" value="1"/>
</dbReference>
<dbReference type="SUPFAM" id="SSF100950">
    <property type="entry name" value="NagB/RpiA/CoA transferase-like"/>
    <property type="match status" value="1"/>
</dbReference>